<dbReference type="SUPFAM" id="SSF57625">
    <property type="entry name" value="Invertebrate chitin-binding proteins"/>
    <property type="match status" value="1"/>
</dbReference>
<reference evidence="3" key="1">
    <citation type="submission" date="2016-06" db="UniProtKB">
        <authorList>
            <consortium name="WormBaseParasite"/>
        </authorList>
    </citation>
    <scope>IDENTIFICATION</scope>
</reference>
<evidence type="ECO:0000313" key="3">
    <source>
        <dbReference type="WBParaSite" id="SBAD_0000414901-mRNA-1"/>
    </source>
</evidence>
<evidence type="ECO:0000313" key="2">
    <source>
        <dbReference type="Proteomes" id="UP000270296"/>
    </source>
</evidence>
<dbReference type="GO" id="GO:0008061">
    <property type="term" value="F:chitin binding"/>
    <property type="evidence" value="ECO:0007669"/>
    <property type="project" value="InterPro"/>
</dbReference>
<name>A0A183IK27_9BILA</name>
<dbReference type="WBParaSite" id="SBAD_0000414901-mRNA-1">
    <property type="protein sequence ID" value="SBAD_0000414901-mRNA-1"/>
    <property type="gene ID" value="SBAD_0000414901"/>
</dbReference>
<proteinExistence type="predicted"/>
<organism evidence="3">
    <name type="scientific">Soboliphyme baturini</name>
    <dbReference type="NCBI Taxonomy" id="241478"/>
    <lineage>
        <taxon>Eukaryota</taxon>
        <taxon>Metazoa</taxon>
        <taxon>Ecdysozoa</taxon>
        <taxon>Nematoda</taxon>
        <taxon>Enoplea</taxon>
        <taxon>Dorylaimia</taxon>
        <taxon>Dioctophymatida</taxon>
        <taxon>Dioctophymatoidea</taxon>
        <taxon>Soboliphymatidae</taxon>
        <taxon>Soboliphyme</taxon>
    </lineage>
</organism>
<accession>A0A183IK27</accession>
<dbReference type="AlphaFoldDB" id="A0A183IK27"/>
<reference evidence="1 2" key="2">
    <citation type="submission" date="2018-11" db="EMBL/GenBank/DDBJ databases">
        <authorList>
            <consortium name="Pathogen Informatics"/>
        </authorList>
    </citation>
    <scope>NUCLEOTIDE SEQUENCE [LARGE SCALE GENOMIC DNA]</scope>
</reference>
<keyword evidence="2" id="KW-1185">Reference proteome</keyword>
<gene>
    <name evidence="1" type="ORF">SBAD_LOCUS3973</name>
</gene>
<sequence length="206" mass="23131">MYFEHDVVNRFYLSIAVCDDRHWMSLAGVEVLRSGTTNNNEPAWCNVRLPIPEDGEGNGRYRQMETCCVWQLRRIIRSGTAAMQQTFKEEEEIADLCARDEQMSAAMWKNSCGKWIEIPCGPGTVFNPELQICTHSDANLHCPANSQSLCRCNVINDNILPRCPGKSFCFQDAACCASNTAAMYGSNTVREEVAWQSSSEISGRNE</sequence>
<dbReference type="Proteomes" id="UP000270296">
    <property type="component" value="Unassembled WGS sequence"/>
</dbReference>
<dbReference type="InterPro" id="IPR036508">
    <property type="entry name" value="Chitin-bd_dom_sf"/>
</dbReference>
<dbReference type="OrthoDB" id="5846329at2759"/>
<protein>
    <submittedName>
        <fullName evidence="3">Chitin-binding type-2 domain-containing protein</fullName>
    </submittedName>
</protein>
<evidence type="ECO:0000313" key="1">
    <source>
        <dbReference type="EMBL" id="VDP02940.1"/>
    </source>
</evidence>
<dbReference type="EMBL" id="UZAM01008050">
    <property type="protein sequence ID" value="VDP02940.1"/>
    <property type="molecule type" value="Genomic_DNA"/>
</dbReference>